<evidence type="ECO:0000256" key="1">
    <source>
        <dbReference type="SAM" id="MobiDB-lite"/>
    </source>
</evidence>
<name>A0A7S4A5B4_9STRA</name>
<sequence length="311" mass="32903">MRRTIIALVPLTATTLEPTTRRRAAQRLAAAAVTLAPLESNAVPPIPLPEGRPPPEVTAPSSKRQLRVVEALNAKGFEFYGAYWCRYCDEQRRVLGKQASAAVAYVECDPGGLGAAPGLCKAAKIGAYPTWAAPDGRLFSGVRSLDDLEVLAGLRKAAPAKKPTTNKPPPVLQPSSPDALRVATALAKSGAVFYGTYWCRFCDQQRQLFGKTAWPRVPAYECDPRGTKAQPAKCAAAAVEAYPTWVVNGKTLTGVQTLAALEAALGASPSTAARAADAIVVSPENVKRRRTAPAEEPCDDCAVDAKPSVPT</sequence>
<reference evidence="2" key="1">
    <citation type="submission" date="2021-01" db="EMBL/GenBank/DDBJ databases">
        <authorList>
            <person name="Corre E."/>
            <person name="Pelletier E."/>
            <person name="Niang G."/>
            <person name="Scheremetjew M."/>
            <person name="Finn R."/>
            <person name="Kale V."/>
            <person name="Holt S."/>
            <person name="Cochrane G."/>
            <person name="Meng A."/>
            <person name="Brown T."/>
            <person name="Cohen L."/>
        </authorList>
    </citation>
    <scope>NUCLEOTIDE SEQUENCE</scope>
    <source>
        <strain evidence="2">CCMP1756</strain>
    </source>
</reference>
<organism evidence="2">
    <name type="scientific">Pelagomonas calceolata</name>
    <dbReference type="NCBI Taxonomy" id="35677"/>
    <lineage>
        <taxon>Eukaryota</taxon>
        <taxon>Sar</taxon>
        <taxon>Stramenopiles</taxon>
        <taxon>Ochrophyta</taxon>
        <taxon>Pelagophyceae</taxon>
        <taxon>Pelagomonadales</taxon>
        <taxon>Pelagomonadaceae</taxon>
        <taxon>Pelagomonas</taxon>
    </lineage>
</organism>
<protein>
    <recommendedName>
        <fullName evidence="3">Thioredoxin domain-containing protein</fullName>
    </recommendedName>
</protein>
<dbReference type="PANTHER" id="PTHR34573:SF1">
    <property type="entry name" value="VITAMIN K EPOXIDE REDUCTASE DOMAIN-CONTAINING PROTEIN"/>
    <property type="match status" value="1"/>
</dbReference>
<accession>A0A7S4A5B4</accession>
<dbReference type="AlphaFoldDB" id="A0A7S4A5B4"/>
<dbReference type="InterPro" id="IPR036249">
    <property type="entry name" value="Thioredoxin-like_sf"/>
</dbReference>
<dbReference type="Gene3D" id="3.40.30.10">
    <property type="entry name" value="Glutaredoxin"/>
    <property type="match status" value="2"/>
</dbReference>
<feature type="region of interest" description="Disordered" evidence="1">
    <location>
        <begin position="286"/>
        <end position="311"/>
    </location>
</feature>
<dbReference type="EMBL" id="HBIW01022824">
    <property type="protein sequence ID" value="CAE0704232.1"/>
    <property type="molecule type" value="Transcribed_RNA"/>
</dbReference>
<proteinExistence type="predicted"/>
<evidence type="ECO:0000313" key="2">
    <source>
        <dbReference type="EMBL" id="CAE0704232.1"/>
    </source>
</evidence>
<dbReference type="SUPFAM" id="SSF52833">
    <property type="entry name" value="Thioredoxin-like"/>
    <property type="match status" value="2"/>
</dbReference>
<dbReference type="PANTHER" id="PTHR34573">
    <property type="entry name" value="VKC DOMAIN-CONTAINING PROTEIN"/>
    <property type="match status" value="1"/>
</dbReference>
<gene>
    <name evidence="2" type="ORF">PCAL00307_LOCUS19680</name>
</gene>
<evidence type="ECO:0008006" key="3">
    <source>
        <dbReference type="Google" id="ProtNLM"/>
    </source>
</evidence>